<evidence type="ECO:0000256" key="4">
    <source>
        <dbReference type="ARBA" id="ARBA00022692"/>
    </source>
</evidence>
<reference evidence="9" key="1">
    <citation type="submission" date="2021-08" db="EMBL/GenBank/DDBJ databases">
        <title>Hoeflea bacterium WL0058 sp. nov., isolated from the sediment.</title>
        <authorList>
            <person name="Wang L."/>
            <person name="Zhang D."/>
        </authorList>
    </citation>
    <scope>NUCLEOTIDE SEQUENCE</scope>
    <source>
        <strain evidence="9">WL0058</strain>
    </source>
</reference>
<evidence type="ECO:0000259" key="8">
    <source>
        <dbReference type="PROSITE" id="PS50928"/>
    </source>
</evidence>
<comment type="caution">
    <text evidence="9">The sequence shown here is derived from an EMBL/GenBank/DDBJ whole genome shotgun (WGS) entry which is preliminary data.</text>
</comment>
<evidence type="ECO:0000256" key="5">
    <source>
        <dbReference type="ARBA" id="ARBA00022989"/>
    </source>
</evidence>
<evidence type="ECO:0000313" key="9">
    <source>
        <dbReference type="EMBL" id="MBW8635855.1"/>
    </source>
</evidence>
<evidence type="ECO:0000256" key="3">
    <source>
        <dbReference type="ARBA" id="ARBA00022475"/>
    </source>
</evidence>
<dbReference type="PANTHER" id="PTHR43386">
    <property type="entry name" value="OLIGOPEPTIDE TRANSPORT SYSTEM PERMEASE PROTEIN APPC"/>
    <property type="match status" value="1"/>
</dbReference>
<dbReference type="AlphaFoldDB" id="A0AAE3CY69"/>
<evidence type="ECO:0000256" key="6">
    <source>
        <dbReference type="ARBA" id="ARBA00023136"/>
    </source>
</evidence>
<dbReference type="InterPro" id="IPR000515">
    <property type="entry name" value="MetI-like"/>
</dbReference>
<dbReference type="Pfam" id="PF00528">
    <property type="entry name" value="BPD_transp_1"/>
    <property type="match status" value="1"/>
</dbReference>
<feature type="transmembrane region" description="Helical" evidence="7">
    <location>
        <begin position="198"/>
        <end position="222"/>
    </location>
</feature>
<dbReference type="InterPro" id="IPR050366">
    <property type="entry name" value="BP-dependent_transpt_permease"/>
</dbReference>
<dbReference type="RefSeq" id="WP_220226572.1">
    <property type="nucleotide sequence ID" value="NZ_JAICBX010000001.1"/>
</dbReference>
<feature type="transmembrane region" description="Helical" evidence="7">
    <location>
        <begin position="258"/>
        <end position="279"/>
    </location>
</feature>
<protein>
    <submittedName>
        <fullName evidence="9">ABC transporter permease</fullName>
    </submittedName>
</protein>
<dbReference type="Pfam" id="PF12911">
    <property type="entry name" value="OppC_N"/>
    <property type="match status" value="1"/>
</dbReference>
<comment type="subcellular location">
    <subcellularLocation>
        <location evidence="1 7">Cell membrane</location>
        <topology evidence="1 7">Multi-pass membrane protein</topology>
    </subcellularLocation>
</comment>
<dbReference type="InterPro" id="IPR025966">
    <property type="entry name" value="OppC_N"/>
</dbReference>
<dbReference type="InterPro" id="IPR035906">
    <property type="entry name" value="MetI-like_sf"/>
</dbReference>
<evidence type="ECO:0000256" key="7">
    <source>
        <dbReference type="RuleBase" id="RU363032"/>
    </source>
</evidence>
<feature type="domain" description="ABC transmembrane type-1" evidence="8">
    <location>
        <begin position="89"/>
        <end position="279"/>
    </location>
</feature>
<gene>
    <name evidence="9" type="ORF">K1W69_01560</name>
</gene>
<keyword evidence="10" id="KW-1185">Reference proteome</keyword>
<dbReference type="Proteomes" id="UP001196509">
    <property type="component" value="Unassembled WGS sequence"/>
</dbReference>
<feature type="transmembrane region" description="Helical" evidence="7">
    <location>
        <begin position="129"/>
        <end position="149"/>
    </location>
</feature>
<keyword evidence="4 7" id="KW-0812">Transmembrane</keyword>
<feature type="transmembrane region" description="Helical" evidence="7">
    <location>
        <begin position="21"/>
        <end position="40"/>
    </location>
</feature>
<sequence>MEYTSPWRQFVENFTSRKSAVISLAVLFLIFVAAFVGPYFTLQDPYDLAQISILDSSLPPGSTDMAGNTFWLGTDDQGRDLLSAIIYGLRISLVVGVVSGLMAVVVGVGIGIIGAYFGGRIDSLIMRVVDLFLGFPSFLIALICLAVLGRGVEKVVLALVLSQWATFARIVRGVAVVEREKEYIDSARGLVLPRHRIIFGHLLPNCLPPLIVVATMNVAFSITLEASLSFLGVGLPITEPSLGLLIANGYEYILTGKYWLSFYPGIALLITVMSLNLVADHLRRVLNPRLET</sequence>
<evidence type="ECO:0000256" key="1">
    <source>
        <dbReference type="ARBA" id="ARBA00004651"/>
    </source>
</evidence>
<keyword evidence="5 7" id="KW-1133">Transmembrane helix</keyword>
<dbReference type="Gene3D" id="1.10.3720.10">
    <property type="entry name" value="MetI-like"/>
    <property type="match status" value="1"/>
</dbReference>
<dbReference type="GO" id="GO:0005886">
    <property type="term" value="C:plasma membrane"/>
    <property type="evidence" value="ECO:0007669"/>
    <property type="project" value="UniProtKB-SubCell"/>
</dbReference>
<dbReference type="CDD" id="cd06261">
    <property type="entry name" value="TM_PBP2"/>
    <property type="match status" value="1"/>
</dbReference>
<name>A0AAE3CY69_9HYPH</name>
<organism evidence="9 10">
    <name type="scientific">Flavimaribacter sediminis</name>
    <dbReference type="NCBI Taxonomy" id="2865987"/>
    <lineage>
        <taxon>Bacteria</taxon>
        <taxon>Pseudomonadati</taxon>
        <taxon>Pseudomonadota</taxon>
        <taxon>Alphaproteobacteria</taxon>
        <taxon>Hyphomicrobiales</taxon>
        <taxon>Rhizobiaceae</taxon>
        <taxon>Flavimaribacter</taxon>
    </lineage>
</organism>
<proteinExistence type="inferred from homology"/>
<dbReference type="PROSITE" id="PS50928">
    <property type="entry name" value="ABC_TM1"/>
    <property type="match status" value="1"/>
</dbReference>
<dbReference type="EMBL" id="JAICBX010000001">
    <property type="protein sequence ID" value="MBW8635855.1"/>
    <property type="molecule type" value="Genomic_DNA"/>
</dbReference>
<accession>A0AAE3CY69</accession>
<keyword evidence="2 7" id="KW-0813">Transport</keyword>
<keyword evidence="3" id="KW-1003">Cell membrane</keyword>
<evidence type="ECO:0000256" key="2">
    <source>
        <dbReference type="ARBA" id="ARBA00022448"/>
    </source>
</evidence>
<dbReference type="PANTHER" id="PTHR43386:SF26">
    <property type="entry name" value="ABC TRANSPORTER PERMEASE PROTEIN"/>
    <property type="match status" value="1"/>
</dbReference>
<keyword evidence="6 7" id="KW-0472">Membrane</keyword>
<comment type="similarity">
    <text evidence="7">Belongs to the binding-protein-dependent transport system permease family.</text>
</comment>
<dbReference type="GO" id="GO:0055085">
    <property type="term" value="P:transmembrane transport"/>
    <property type="evidence" value="ECO:0007669"/>
    <property type="project" value="InterPro"/>
</dbReference>
<dbReference type="SUPFAM" id="SSF161098">
    <property type="entry name" value="MetI-like"/>
    <property type="match status" value="1"/>
</dbReference>
<feature type="transmembrane region" description="Helical" evidence="7">
    <location>
        <begin position="91"/>
        <end position="117"/>
    </location>
</feature>
<evidence type="ECO:0000313" key="10">
    <source>
        <dbReference type="Proteomes" id="UP001196509"/>
    </source>
</evidence>